<evidence type="ECO:0000256" key="3">
    <source>
        <dbReference type="ARBA" id="ARBA00022692"/>
    </source>
</evidence>
<dbReference type="InterPro" id="IPR019334">
    <property type="entry name" value="TMEM170A/B/YPR153W-like"/>
</dbReference>
<keyword evidence="8" id="KW-1185">Reference proteome</keyword>
<evidence type="ECO:0000256" key="2">
    <source>
        <dbReference type="ARBA" id="ARBA00006325"/>
    </source>
</evidence>
<accession>A0A482X0W9</accession>
<evidence type="ECO:0000313" key="7">
    <source>
        <dbReference type="EMBL" id="RZF39408.1"/>
    </source>
</evidence>
<evidence type="ECO:0008006" key="9">
    <source>
        <dbReference type="Google" id="ProtNLM"/>
    </source>
</evidence>
<comment type="similarity">
    <text evidence="2">Belongs to the TMEM170 family.</text>
</comment>
<feature type="transmembrane region" description="Helical" evidence="6">
    <location>
        <begin position="35"/>
        <end position="58"/>
    </location>
</feature>
<dbReference type="GO" id="GO:0016020">
    <property type="term" value="C:membrane"/>
    <property type="evidence" value="ECO:0007669"/>
    <property type="project" value="UniProtKB-SubCell"/>
</dbReference>
<dbReference type="FunCoup" id="A0A482X0W9">
    <property type="interactions" value="389"/>
</dbReference>
<dbReference type="PANTHER" id="PTHR22779">
    <property type="entry name" value="SD17342P"/>
    <property type="match status" value="1"/>
</dbReference>
<sequence>MSYDDKDERLPTIDKVLGFASKTPLTSFPEMWYQIFLWAFFSSIFVHIIAAIIAFATLRKHHFGKFFPVLILLMGVVQPISSGVVSSAAIASVYRASMIQMAPVYALLWGVGQTVLAAAVGFTRILATL</sequence>
<keyword evidence="5 6" id="KW-0472">Membrane</keyword>
<dbReference type="Pfam" id="PF10190">
    <property type="entry name" value="Tmemb_170"/>
    <property type="match status" value="1"/>
</dbReference>
<keyword evidence="3 6" id="KW-0812">Transmembrane</keyword>
<dbReference type="EMBL" id="QKKF02019844">
    <property type="protein sequence ID" value="RZF39408.1"/>
    <property type="molecule type" value="Genomic_DNA"/>
</dbReference>
<organism evidence="7 8">
    <name type="scientific">Laodelphax striatellus</name>
    <name type="common">Small brown planthopper</name>
    <name type="synonym">Delphax striatella</name>
    <dbReference type="NCBI Taxonomy" id="195883"/>
    <lineage>
        <taxon>Eukaryota</taxon>
        <taxon>Metazoa</taxon>
        <taxon>Ecdysozoa</taxon>
        <taxon>Arthropoda</taxon>
        <taxon>Hexapoda</taxon>
        <taxon>Insecta</taxon>
        <taxon>Pterygota</taxon>
        <taxon>Neoptera</taxon>
        <taxon>Paraneoptera</taxon>
        <taxon>Hemiptera</taxon>
        <taxon>Auchenorrhyncha</taxon>
        <taxon>Fulgoroidea</taxon>
        <taxon>Delphacidae</taxon>
        <taxon>Criomorphinae</taxon>
        <taxon>Laodelphax</taxon>
    </lineage>
</organism>
<dbReference type="AlphaFoldDB" id="A0A482X0W9"/>
<dbReference type="OrthoDB" id="13807at2759"/>
<reference evidence="7 8" key="1">
    <citation type="journal article" date="2017" name="Gigascience">
        <title>Genome sequence of the small brown planthopper, Laodelphax striatellus.</title>
        <authorList>
            <person name="Zhu J."/>
            <person name="Jiang F."/>
            <person name="Wang X."/>
            <person name="Yang P."/>
            <person name="Bao Y."/>
            <person name="Zhao W."/>
            <person name="Wang W."/>
            <person name="Lu H."/>
            <person name="Wang Q."/>
            <person name="Cui N."/>
            <person name="Li J."/>
            <person name="Chen X."/>
            <person name="Luo L."/>
            <person name="Yu J."/>
            <person name="Kang L."/>
            <person name="Cui F."/>
        </authorList>
    </citation>
    <scope>NUCLEOTIDE SEQUENCE [LARGE SCALE GENOMIC DNA]</scope>
    <source>
        <strain evidence="7">Lst14</strain>
    </source>
</reference>
<evidence type="ECO:0000313" key="8">
    <source>
        <dbReference type="Proteomes" id="UP000291343"/>
    </source>
</evidence>
<keyword evidence="4 6" id="KW-1133">Transmembrane helix</keyword>
<comment type="subcellular location">
    <subcellularLocation>
        <location evidence="1">Membrane</location>
        <topology evidence="1">Multi-pass membrane protein</topology>
    </subcellularLocation>
</comment>
<feature type="transmembrane region" description="Helical" evidence="6">
    <location>
        <begin position="70"/>
        <end position="94"/>
    </location>
</feature>
<dbReference type="PANTHER" id="PTHR22779:SF6">
    <property type="entry name" value="SD17342P"/>
    <property type="match status" value="1"/>
</dbReference>
<protein>
    <recommendedName>
        <fullName evidence="9">Transmembrane protein 170A</fullName>
    </recommendedName>
</protein>
<name>A0A482X0W9_LAOST</name>
<gene>
    <name evidence="7" type="ORF">LSTR_LSTR000929</name>
</gene>
<dbReference type="InParanoid" id="A0A482X0W9"/>
<evidence type="ECO:0000256" key="6">
    <source>
        <dbReference type="SAM" id="Phobius"/>
    </source>
</evidence>
<evidence type="ECO:0000256" key="1">
    <source>
        <dbReference type="ARBA" id="ARBA00004141"/>
    </source>
</evidence>
<evidence type="ECO:0000256" key="4">
    <source>
        <dbReference type="ARBA" id="ARBA00022989"/>
    </source>
</evidence>
<dbReference type="STRING" id="195883.A0A482X0W9"/>
<comment type="caution">
    <text evidence="7">The sequence shown here is derived from an EMBL/GenBank/DDBJ whole genome shotgun (WGS) entry which is preliminary data.</text>
</comment>
<proteinExistence type="inferred from homology"/>
<dbReference type="Proteomes" id="UP000291343">
    <property type="component" value="Unassembled WGS sequence"/>
</dbReference>
<evidence type="ECO:0000256" key="5">
    <source>
        <dbReference type="ARBA" id="ARBA00023136"/>
    </source>
</evidence>
<feature type="transmembrane region" description="Helical" evidence="6">
    <location>
        <begin position="106"/>
        <end position="127"/>
    </location>
</feature>